<evidence type="ECO:0000256" key="4">
    <source>
        <dbReference type="ARBA" id="ARBA00022475"/>
    </source>
</evidence>
<comment type="subcellular location">
    <subcellularLocation>
        <location evidence="1">Cell inner membrane</location>
        <topology evidence="1">Single-pass membrane protein</topology>
        <orientation evidence="1">Periplasmic side</orientation>
    </subcellularLocation>
</comment>
<proteinExistence type="inferred from homology"/>
<dbReference type="NCBIfam" id="TIGR01352">
    <property type="entry name" value="tonB_Cterm"/>
    <property type="match status" value="1"/>
</dbReference>
<evidence type="ECO:0000256" key="1">
    <source>
        <dbReference type="ARBA" id="ARBA00004383"/>
    </source>
</evidence>
<keyword evidence="7" id="KW-0653">Protein transport</keyword>
<keyword evidence="4" id="KW-1003">Cell membrane</keyword>
<dbReference type="Pfam" id="PF03544">
    <property type="entry name" value="TonB_C"/>
    <property type="match status" value="1"/>
</dbReference>
<keyword evidence="8" id="KW-1133">Transmembrane helix</keyword>
<keyword evidence="12" id="KW-1185">Reference proteome</keyword>
<evidence type="ECO:0000259" key="10">
    <source>
        <dbReference type="PROSITE" id="PS52015"/>
    </source>
</evidence>
<evidence type="ECO:0000256" key="9">
    <source>
        <dbReference type="ARBA" id="ARBA00023136"/>
    </source>
</evidence>
<comment type="similarity">
    <text evidence="2">Belongs to the TonB family.</text>
</comment>
<evidence type="ECO:0000313" key="11">
    <source>
        <dbReference type="EMBL" id="MDO1451427.1"/>
    </source>
</evidence>
<reference evidence="11" key="1">
    <citation type="submission" date="2023-07" db="EMBL/GenBank/DDBJ databases">
        <title>The genome sequence of Rhodocytophaga aerolata KACC 12507.</title>
        <authorList>
            <person name="Zhang X."/>
        </authorList>
    </citation>
    <scope>NUCLEOTIDE SEQUENCE</scope>
    <source>
        <strain evidence="11">KACC 12507</strain>
    </source>
</reference>
<dbReference type="PANTHER" id="PTHR33446">
    <property type="entry name" value="PROTEIN TONB-RELATED"/>
    <property type="match status" value="1"/>
</dbReference>
<dbReference type="InterPro" id="IPR037682">
    <property type="entry name" value="TonB_C"/>
</dbReference>
<feature type="domain" description="TonB C-terminal" evidence="10">
    <location>
        <begin position="189"/>
        <end position="278"/>
    </location>
</feature>
<evidence type="ECO:0000256" key="8">
    <source>
        <dbReference type="ARBA" id="ARBA00022989"/>
    </source>
</evidence>
<dbReference type="EMBL" id="JAUKPO010000059">
    <property type="protein sequence ID" value="MDO1451427.1"/>
    <property type="molecule type" value="Genomic_DNA"/>
</dbReference>
<evidence type="ECO:0000256" key="6">
    <source>
        <dbReference type="ARBA" id="ARBA00022692"/>
    </source>
</evidence>
<dbReference type="InterPro" id="IPR006260">
    <property type="entry name" value="TonB/TolA_C"/>
</dbReference>
<keyword evidence="9" id="KW-0472">Membrane</keyword>
<dbReference type="SUPFAM" id="SSF74653">
    <property type="entry name" value="TolA/TonB C-terminal domain"/>
    <property type="match status" value="1"/>
</dbReference>
<dbReference type="Gene3D" id="3.30.1150.10">
    <property type="match status" value="1"/>
</dbReference>
<keyword evidence="3" id="KW-0813">Transport</keyword>
<keyword evidence="6" id="KW-0812">Transmembrane</keyword>
<evidence type="ECO:0000313" key="12">
    <source>
        <dbReference type="Proteomes" id="UP001168528"/>
    </source>
</evidence>
<gene>
    <name evidence="11" type="ORF">Q0590_34450</name>
</gene>
<evidence type="ECO:0000256" key="7">
    <source>
        <dbReference type="ARBA" id="ARBA00022927"/>
    </source>
</evidence>
<sequence length="278" mass="31316">MPRYILFSLCIFSALSSCGKKLYQAALPVAPALSSAEELLASYVWKESSVIAYKLLSGDTLVYNISKQFGNTDKDDLSIFREDGTFLFEEGQTKHTPQSAQKYYTGTWQLRTDEKELILKTTHGSDTYQILQLDSSQMVLKLFVKNEKNIYYYQLTYIPIAKSAYCEQKELLAKNSIYTPADQQPQYPGGYKKLLAFLRKKQQYPPEARKKGIEGKVVVQFVVSPEGVPGQFRVVESLGYGCDEAVLQTCQSMGRWQPGKLAGVPVPVQVTLPIVFKL</sequence>
<dbReference type="Proteomes" id="UP001168528">
    <property type="component" value="Unassembled WGS sequence"/>
</dbReference>
<comment type="caution">
    <text evidence="11">The sequence shown here is derived from an EMBL/GenBank/DDBJ whole genome shotgun (WGS) entry which is preliminary data.</text>
</comment>
<organism evidence="11 12">
    <name type="scientific">Rhodocytophaga aerolata</name>
    <dbReference type="NCBI Taxonomy" id="455078"/>
    <lineage>
        <taxon>Bacteria</taxon>
        <taxon>Pseudomonadati</taxon>
        <taxon>Bacteroidota</taxon>
        <taxon>Cytophagia</taxon>
        <taxon>Cytophagales</taxon>
        <taxon>Rhodocytophagaceae</taxon>
        <taxon>Rhodocytophaga</taxon>
    </lineage>
</organism>
<name>A0ABT8RH39_9BACT</name>
<dbReference type="PROSITE" id="PS51257">
    <property type="entry name" value="PROKAR_LIPOPROTEIN"/>
    <property type="match status" value="1"/>
</dbReference>
<evidence type="ECO:0000256" key="2">
    <source>
        <dbReference type="ARBA" id="ARBA00006555"/>
    </source>
</evidence>
<evidence type="ECO:0000256" key="5">
    <source>
        <dbReference type="ARBA" id="ARBA00022519"/>
    </source>
</evidence>
<dbReference type="RefSeq" id="WP_302042225.1">
    <property type="nucleotide sequence ID" value="NZ_JAUKPO010000059.1"/>
</dbReference>
<dbReference type="InterPro" id="IPR051045">
    <property type="entry name" value="TonB-dependent_transducer"/>
</dbReference>
<dbReference type="PANTHER" id="PTHR33446:SF2">
    <property type="entry name" value="PROTEIN TONB"/>
    <property type="match status" value="1"/>
</dbReference>
<keyword evidence="5" id="KW-0997">Cell inner membrane</keyword>
<accession>A0ABT8RH39</accession>
<dbReference type="PROSITE" id="PS52015">
    <property type="entry name" value="TONB_CTD"/>
    <property type="match status" value="1"/>
</dbReference>
<protein>
    <submittedName>
        <fullName evidence="11">Energy transducer TonB</fullName>
    </submittedName>
</protein>
<evidence type="ECO:0000256" key="3">
    <source>
        <dbReference type="ARBA" id="ARBA00022448"/>
    </source>
</evidence>